<dbReference type="EMBL" id="JAMQON010000005">
    <property type="protein sequence ID" value="MDS0261102.1"/>
    <property type="molecule type" value="Genomic_DNA"/>
</dbReference>
<dbReference type="Pfam" id="PF21811">
    <property type="entry name" value="RdfA"/>
    <property type="match status" value="1"/>
</dbReference>
<comment type="caution">
    <text evidence="1">The sequence shown here is derived from an EMBL/GenBank/DDBJ whole genome shotgun (WGS) entry which is preliminary data.</text>
</comment>
<organism evidence="1 2">
    <name type="scientific">Haloarcula saliterrae</name>
    <dbReference type="NCBI Taxonomy" id="2950534"/>
    <lineage>
        <taxon>Archaea</taxon>
        <taxon>Methanobacteriati</taxon>
        <taxon>Methanobacteriota</taxon>
        <taxon>Stenosarchaea group</taxon>
        <taxon>Halobacteria</taxon>
        <taxon>Halobacteriales</taxon>
        <taxon>Haloarculaceae</taxon>
        <taxon>Haloarcula</taxon>
    </lineage>
</organism>
<evidence type="ECO:0000313" key="1">
    <source>
        <dbReference type="EMBL" id="MDS0261102.1"/>
    </source>
</evidence>
<dbReference type="Proteomes" id="UP001259659">
    <property type="component" value="Unassembled WGS sequence"/>
</dbReference>
<reference evidence="1 2" key="1">
    <citation type="submission" date="2022-06" db="EMBL/GenBank/DDBJ databases">
        <title>Haloarcula sp. a new haloarchaeum isolate from saline soil.</title>
        <authorList>
            <person name="Strakova D."/>
            <person name="Galisteo C."/>
            <person name="Sanchez-Porro C."/>
            <person name="Ventosa A."/>
        </authorList>
    </citation>
    <scope>NUCLEOTIDE SEQUENCE [LARGE SCALE GENOMIC DNA]</scope>
    <source>
        <strain evidence="1 2">S1CR25-12</strain>
    </source>
</reference>
<sequence length="218" mass="24359">MDHCCKVGRLSGEYALKHGVEGRRFDRYLADRWLGRRDYTATGLRPLSKALNHKLLKTVYNEHGRNALETRVESDYEVLADGDESSALLDDLDSDGIDGRKLQREFVSSTTLYRHFTDCLGESKSNESGTGDGESDWESDKVDHAREVLRRNVSQSLRSLANKGRLPEADTAQIKTEVILGCPECATQVSFRRAVDRGYICAEHMSTADAGTEPKTTD</sequence>
<protein>
    <submittedName>
        <fullName evidence="1">Uncharacterized protein</fullName>
    </submittedName>
</protein>
<accession>A0ABU2FFR5</accession>
<gene>
    <name evidence="1" type="ORF">NDI56_17015</name>
</gene>
<proteinExistence type="predicted"/>
<name>A0ABU2FFR5_9EURY</name>
<dbReference type="RefSeq" id="WP_310920902.1">
    <property type="nucleotide sequence ID" value="NZ_JAMQON010000005.1"/>
</dbReference>
<keyword evidence="2" id="KW-1185">Reference proteome</keyword>
<evidence type="ECO:0000313" key="2">
    <source>
        <dbReference type="Proteomes" id="UP001259659"/>
    </source>
</evidence>
<dbReference type="InterPro" id="IPR048925">
    <property type="entry name" value="RdfA"/>
</dbReference>